<dbReference type="InterPro" id="IPR025110">
    <property type="entry name" value="AMP-bd_C"/>
</dbReference>
<dbReference type="GO" id="GO:0005737">
    <property type="term" value="C:cytoplasm"/>
    <property type="evidence" value="ECO:0007669"/>
    <property type="project" value="TreeGrafter"/>
</dbReference>
<keyword evidence="3" id="KW-0436">Ligase</keyword>
<dbReference type="SUPFAM" id="SSF56801">
    <property type="entry name" value="Acetyl-CoA synthetase-like"/>
    <property type="match status" value="1"/>
</dbReference>
<dbReference type="GO" id="GO:0031177">
    <property type="term" value="F:phosphopantetheine binding"/>
    <property type="evidence" value="ECO:0007669"/>
    <property type="project" value="TreeGrafter"/>
</dbReference>
<dbReference type="PANTHER" id="PTHR45527">
    <property type="entry name" value="NONRIBOSOMAL PEPTIDE SYNTHETASE"/>
    <property type="match status" value="1"/>
</dbReference>
<dbReference type="eggNOG" id="COG1020">
    <property type="taxonomic scope" value="Bacteria"/>
</dbReference>
<dbReference type="KEGG" id="dda:Dd703_0108"/>
<proteinExistence type="predicted"/>
<dbReference type="PANTHER" id="PTHR45527:SF1">
    <property type="entry name" value="FATTY ACID SYNTHASE"/>
    <property type="match status" value="1"/>
</dbReference>
<dbReference type="GO" id="GO:0044550">
    <property type="term" value="P:secondary metabolite biosynthetic process"/>
    <property type="evidence" value="ECO:0007669"/>
    <property type="project" value="TreeGrafter"/>
</dbReference>
<feature type="domain" description="AMP-dependent synthetase/ligase" evidence="1">
    <location>
        <begin position="11"/>
        <end position="357"/>
    </location>
</feature>
<keyword evidence="4" id="KW-1185">Reference proteome</keyword>
<dbReference type="AlphaFoldDB" id="C6C6K8"/>
<sequence length="506" mass="55564">MFSSVLNPLRDAMLRQPEDIALIASEGQYTFAQLGERIQALRNAIRRHQPGCVMIYGHKQLDAAAAMIACAFEAVVFTFVDTANPAPRIANIATMTGAQLALLAGEPPLPLPINPMPILRCQDCRTDEALQPVVPSHHDAVFYILSTSGSTGEPKGVKISYGNFGALADWAIPLVHRHYPGAHVNHACLSFDMGVMDIFLALAVGKTVIMLNHRDNIRPLANLHILTPPTRRVSTWFSTPGFLEIMCMATQFQQAQLPDLRFIGIGGEMLSPSLVKTLHARFPQAQILNGYGPTEATCMTHAAILTPESLPDTPPLTVGLPGVGNGMAIVDKQRCPLPALAVGEIVLFGSQISPGYLPENDPRNQLFGLWRGQRCYYTGDMGYLNADGELFIKGRDDGQFKWQGNRIETGEVETTAQRIDGVQQAALVSKKTHGKVTALVLFVHLAIDDASHREAFRRELARRLPAYMVPRSVYFTHVFPLNLHGKTDRQALMQQFANGDENCNQE</sequence>
<evidence type="ECO:0000313" key="4">
    <source>
        <dbReference type="Proteomes" id="UP000002734"/>
    </source>
</evidence>
<dbReference type="Gene3D" id="3.40.50.12780">
    <property type="entry name" value="N-terminal domain of ligase-like"/>
    <property type="match status" value="1"/>
</dbReference>
<dbReference type="HOGENOM" id="CLU_000022_2_12_6"/>
<dbReference type="InterPro" id="IPR042099">
    <property type="entry name" value="ANL_N_sf"/>
</dbReference>
<dbReference type="InterPro" id="IPR045851">
    <property type="entry name" value="AMP-bd_C_sf"/>
</dbReference>
<name>C6C6K8_MUSP7</name>
<evidence type="ECO:0000259" key="2">
    <source>
        <dbReference type="Pfam" id="PF13193"/>
    </source>
</evidence>
<dbReference type="Proteomes" id="UP000002734">
    <property type="component" value="Chromosome"/>
</dbReference>
<dbReference type="Gene3D" id="3.30.300.30">
    <property type="match status" value="1"/>
</dbReference>
<reference evidence="3" key="1">
    <citation type="submission" date="2009-06" db="EMBL/GenBank/DDBJ databases">
        <title>Complete sequence of Dickeya dadantii Ech703.</title>
        <authorList>
            <consortium name="US DOE Joint Genome Institute"/>
            <person name="Lucas S."/>
            <person name="Copeland A."/>
            <person name="Lapidus A."/>
            <person name="Glavina del Rio T."/>
            <person name="Dalin E."/>
            <person name="Tice H."/>
            <person name="Bruce D."/>
            <person name="Goodwin L."/>
            <person name="Pitluck S."/>
            <person name="Chertkov O."/>
            <person name="Brettin T."/>
            <person name="Detter J.C."/>
            <person name="Han C."/>
            <person name="Larimer F."/>
            <person name="Land M."/>
            <person name="Hauser L."/>
            <person name="Kyrpides N."/>
            <person name="Mikhailova N."/>
            <person name="Balakrishnan V."/>
            <person name="Glasner J."/>
            <person name="Perna N.T."/>
        </authorList>
    </citation>
    <scope>NUCLEOTIDE SEQUENCE [LARGE SCALE GENOMIC DNA]</scope>
    <source>
        <strain evidence="3">Ech703</strain>
    </source>
</reference>
<protein>
    <submittedName>
        <fullName evidence="3">AMP-dependent synthetase and ligase</fullName>
    </submittedName>
</protein>
<dbReference type="STRING" id="579405.Dd703_0108"/>
<dbReference type="EMBL" id="CP001654">
    <property type="protein sequence ID" value="ACS83927.1"/>
    <property type="molecule type" value="Genomic_DNA"/>
</dbReference>
<dbReference type="RefSeq" id="WP_012763750.1">
    <property type="nucleotide sequence ID" value="NC_012880.1"/>
</dbReference>
<accession>C6C6K8</accession>
<dbReference type="Pfam" id="PF13193">
    <property type="entry name" value="AMP-binding_C"/>
    <property type="match status" value="1"/>
</dbReference>
<dbReference type="InterPro" id="IPR000873">
    <property type="entry name" value="AMP-dep_synth/lig_dom"/>
</dbReference>
<evidence type="ECO:0000259" key="1">
    <source>
        <dbReference type="Pfam" id="PF00501"/>
    </source>
</evidence>
<feature type="domain" description="AMP-binding enzyme C-terminal" evidence="2">
    <location>
        <begin position="411"/>
        <end position="486"/>
    </location>
</feature>
<dbReference type="GO" id="GO:0043041">
    <property type="term" value="P:amino acid activation for nonribosomal peptide biosynthetic process"/>
    <property type="evidence" value="ECO:0007669"/>
    <property type="project" value="TreeGrafter"/>
</dbReference>
<dbReference type="Pfam" id="PF00501">
    <property type="entry name" value="AMP-binding"/>
    <property type="match status" value="1"/>
</dbReference>
<organism evidence="3 4">
    <name type="scientific">Musicola paradisiaca (strain Ech703)</name>
    <name type="common">Dickeya paradisiaca</name>
    <name type="synonym">Dickeya dadantii</name>
    <dbReference type="NCBI Taxonomy" id="579405"/>
    <lineage>
        <taxon>Bacteria</taxon>
        <taxon>Pseudomonadati</taxon>
        <taxon>Pseudomonadota</taxon>
        <taxon>Gammaproteobacteria</taxon>
        <taxon>Enterobacterales</taxon>
        <taxon>Pectobacteriaceae</taxon>
        <taxon>Musicola</taxon>
    </lineage>
</organism>
<gene>
    <name evidence="3" type="ordered locus">Dd703_0108</name>
</gene>
<evidence type="ECO:0000313" key="3">
    <source>
        <dbReference type="EMBL" id="ACS83927.1"/>
    </source>
</evidence>
<dbReference type="GO" id="GO:0016874">
    <property type="term" value="F:ligase activity"/>
    <property type="evidence" value="ECO:0007669"/>
    <property type="project" value="UniProtKB-KW"/>
</dbReference>